<proteinExistence type="predicted"/>
<comment type="caution">
    <text evidence="1">The sequence shown here is derived from an EMBL/GenBank/DDBJ whole genome shotgun (WGS) entry which is preliminary data.</text>
</comment>
<protein>
    <submittedName>
        <fullName evidence="1">Uncharacterized protein</fullName>
    </submittedName>
</protein>
<dbReference type="Proteomes" id="UP001222027">
    <property type="component" value="Unassembled WGS sequence"/>
</dbReference>
<dbReference type="EMBL" id="JAQQAF010000001">
    <property type="protein sequence ID" value="KAJ8513439.1"/>
    <property type="molecule type" value="Genomic_DNA"/>
</dbReference>
<sequence>MSLAESPEGEEGGVVEIGFVLLKNEAIAFGTHFSDAAIDFCLSNASLPLDSSPPLGLANLTLCIGFHQRVHTPLSTGSTATPSLLHCFACFVFPLHPSQFLQPHTLKLLHVCH</sequence>
<name>A0AAV8S217_ENSVE</name>
<reference evidence="1 2" key="1">
    <citation type="submission" date="2022-12" db="EMBL/GenBank/DDBJ databases">
        <title>Chromosome-scale assembly of the Ensete ventricosum genome.</title>
        <authorList>
            <person name="Dussert Y."/>
            <person name="Stocks J."/>
            <person name="Wendawek A."/>
            <person name="Woldeyes F."/>
            <person name="Nichols R.A."/>
            <person name="Borrell J.S."/>
        </authorList>
    </citation>
    <scope>NUCLEOTIDE SEQUENCE [LARGE SCALE GENOMIC DNA]</scope>
    <source>
        <strain evidence="2">cv. Maze</strain>
        <tissue evidence="1">Seeds</tissue>
    </source>
</reference>
<dbReference type="AlphaFoldDB" id="A0AAV8S217"/>
<organism evidence="1 2">
    <name type="scientific">Ensete ventricosum</name>
    <name type="common">Abyssinian banana</name>
    <name type="synonym">Musa ensete</name>
    <dbReference type="NCBI Taxonomy" id="4639"/>
    <lineage>
        <taxon>Eukaryota</taxon>
        <taxon>Viridiplantae</taxon>
        <taxon>Streptophyta</taxon>
        <taxon>Embryophyta</taxon>
        <taxon>Tracheophyta</taxon>
        <taxon>Spermatophyta</taxon>
        <taxon>Magnoliopsida</taxon>
        <taxon>Liliopsida</taxon>
        <taxon>Zingiberales</taxon>
        <taxon>Musaceae</taxon>
        <taxon>Ensete</taxon>
    </lineage>
</organism>
<gene>
    <name evidence="1" type="ORF">OPV22_003873</name>
</gene>
<evidence type="ECO:0000313" key="2">
    <source>
        <dbReference type="Proteomes" id="UP001222027"/>
    </source>
</evidence>
<evidence type="ECO:0000313" key="1">
    <source>
        <dbReference type="EMBL" id="KAJ8513439.1"/>
    </source>
</evidence>
<keyword evidence="2" id="KW-1185">Reference proteome</keyword>
<accession>A0AAV8S217</accession>